<dbReference type="Pfam" id="PF02829">
    <property type="entry name" value="3H"/>
    <property type="match status" value="1"/>
</dbReference>
<dbReference type="InterPro" id="IPR035922">
    <property type="entry name" value="3H_dom_sf"/>
</dbReference>
<evidence type="ECO:0000313" key="5">
    <source>
        <dbReference type="Proteomes" id="UP000298210"/>
    </source>
</evidence>
<sequence length="179" mass="20400">MKNQPKKLVSSERRSAILQWLLEEGQPITGSDLARRSGVSRQVIVQDMSLLKAKGEPIFSTAQGYLYLQQQKEQRIQRLIAVQHAPEDTMDELYTFVDSGLTVIDVIIEHPIYGEITGTLRLSNRQDVNAFCDRLQQEGAYLLSQLTNGIHLHSVEADTEQQIERALQHLRQKGYLVEE</sequence>
<evidence type="ECO:0000313" key="4">
    <source>
        <dbReference type="EMBL" id="TES47982.1"/>
    </source>
</evidence>
<evidence type="ECO:0000259" key="2">
    <source>
        <dbReference type="Pfam" id="PF02829"/>
    </source>
</evidence>
<dbReference type="Pfam" id="PF08279">
    <property type="entry name" value="HTH_11"/>
    <property type="match status" value="1"/>
</dbReference>
<feature type="domain" description="3H" evidence="2">
    <location>
        <begin position="80"/>
        <end position="176"/>
    </location>
</feature>
<evidence type="ECO:0000256" key="1">
    <source>
        <dbReference type="PIRSR" id="PIRSR037847-1"/>
    </source>
</evidence>
<dbReference type="InterPro" id="IPR013196">
    <property type="entry name" value="HTH_11"/>
</dbReference>
<organism evidence="4 5">
    <name type="scientific">Shouchella lehensis</name>
    <dbReference type="NCBI Taxonomy" id="300825"/>
    <lineage>
        <taxon>Bacteria</taxon>
        <taxon>Bacillati</taxon>
        <taxon>Bacillota</taxon>
        <taxon>Bacilli</taxon>
        <taxon>Bacillales</taxon>
        <taxon>Bacillaceae</taxon>
        <taxon>Shouchella</taxon>
    </lineage>
</organism>
<dbReference type="EMBL" id="SNUX01000003">
    <property type="protein sequence ID" value="TES47982.1"/>
    <property type="molecule type" value="Genomic_DNA"/>
</dbReference>
<feature type="binding site" evidence="1">
    <location>
        <position position="92"/>
    </location>
    <ligand>
        <name>Ni(2+)</name>
        <dbReference type="ChEBI" id="CHEBI:49786"/>
    </ligand>
</feature>
<comment type="caution">
    <text evidence="4">The sequence shown here is derived from an EMBL/GenBank/DDBJ whole genome shotgun (WGS) entry which is preliminary data.</text>
</comment>
<dbReference type="Proteomes" id="UP000298210">
    <property type="component" value="Unassembled WGS sequence"/>
</dbReference>
<dbReference type="SUPFAM" id="SSF46785">
    <property type="entry name" value="Winged helix' DNA-binding domain"/>
    <property type="match status" value="1"/>
</dbReference>
<dbReference type="InterPro" id="IPR026043">
    <property type="entry name" value="NadR"/>
</dbReference>
<feature type="domain" description="Helix-turn-helix type 11" evidence="3">
    <location>
        <begin position="13"/>
        <end position="65"/>
    </location>
</feature>
<dbReference type="InterPro" id="IPR036388">
    <property type="entry name" value="WH-like_DNA-bd_sf"/>
</dbReference>
<name>A0A4Y7WI82_9BACI</name>
<dbReference type="SUPFAM" id="SSF75500">
    <property type="entry name" value="Putative transcriptional regulator TM1602, C-terminal domain"/>
    <property type="match status" value="1"/>
</dbReference>
<accession>A0A4Y7WI82</accession>
<protein>
    <submittedName>
        <fullName evidence="4">Transcription repressor NadR</fullName>
    </submittedName>
</protein>
<feature type="binding site" evidence="1">
    <location>
        <position position="84"/>
    </location>
    <ligand>
        <name>Ni(2+)</name>
        <dbReference type="ChEBI" id="CHEBI:49786"/>
    </ligand>
</feature>
<gene>
    <name evidence="4" type="ORF">E2L03_12670</name>
</gene>
<keyword evidence="1" id="KW-0479">Metal-binding</keyword>
<proteinExistence type="predicted"/>
<dbReference type="PIRSF" id="PIRSF037847">
    <property type="entry name" value="NiaR"/>
    <property type="match status" value="1"/>
</dbReference>
<feature type="binding site" evidence="1">
    <location>
        <position position="153"/>
    </location>
    <ligand>
        <name>Ni(2+)</name>
        <dbReference type="ChEBI" id="CHEBI:49786"/>
    </ligand>
</feature>
<dbReference type="Gene3D" id="1.10.10.10">
    <property type="entry name" value="Winged helix-like DNA-binding domain superfamily/Winged helix DNA-binding domain"/>
    <property type="match status" value="1"/>
</dbReference>
<dbReference type="PANTHER" id="PTHR40068">
    <property type="entry name" value="TRANSCRIPTION REPRESSOR NIAR-RELATED"/>
    <property type="match status" value="1"/>
</dbReference>
<keyword evidence="1" id="KW-0533">Nickel</keyword>
<dbReference type="InterPro" id="IPR004173">
    <property type="entry name" value="3H_domain"/>
</dbReference>
<dbReference type="GO" id="GO:0046872">
    <property type="term" value="F:metal ion binding"/>
    <property type="evidence" value="ECO:0007669"/>
    <property type="project" value="UniProtKB-KW"/>
</dbReference>
<dbReference type="Gene3D" id="3.30.1340.20">
    <property type="entry name" value="3H domain"/>
    <property type="match status" value="1"/>
</dbReference>
<feature type="binding site" evidence="1">
    <location>
        <position position="151"/>
    </location>
    <ligand>
        <name>Ni(2+)</name>
        <dbReference type="ChEBI" id="CHEBI:49786"/>
    </ligand>
</feature>
<dbReference type="PANTHER" id="PTHR40068:SF1">
    <property type="entry name" value="TRANSCRIPTION REPRESSOR NIAR-RELATED"/>
    <property type="match status" value="1"/>
</dbReference>
<dbReference type="AlphaFoldDB" id="A0A4Y7WI82"/>
<dbReference type="RefSeq" id="WP_124741764.1">
    <property type="nucleotide sequence ID" value="NZ_LDIM01000014.1"/>
</dbReference>
<dbReference type="InterPro" id="IPR036390">
    <property type="entry name" value="WH_DNA-bd_sf"/>
</dbReference>
<reference evidence="4 5" key="1">
    <citation type="submission" date="2019-03" db="EMBL/GenBank/DDBJ databases">
        <authorList>
            <person name="Liu G."/>
        </authorList>
    </citation>
    <scope>NUCLEOTIDE SEQUENCE [LARGE SCALE GENOMIC DNA]</scope>
    <source>
        <strain evidence="4 5">DSM 19099</strain>
    </source>
</reference>
<evidence type="ECO:0000259" key="3">
    <source>
        <dbReference type="Pfam" id="PF08279"/>
    </source>
</evidence>